<dbReference type="HOGENOM" id="CLU_3183986_0_0_6"/>
<reference evidence="1" key="1">
    <citation type="submission" date="2012-02" db="EMBL/GenBank/DDBJ databases">
        <title>The complete genome of Frateuria aurantia DSM 6220.</title>
        <authorList>
            <consortium name="US DOE Joint Genome Institute (JGI-PGF)"/>
            <person name="Lucas S."/>
            <person name="Copeland A."/>
            <person name="Lapidus A."/>
            <person name="Glavina del Rio T."/>
            <person name="Dalin E."/>
            <person name="Tice H."/>
            <person name="Bruce D."/>
            <person name="Goodwin L."/>
            <person name="Pitluck S."/>
            <person name="Peters L."/>
            <person name="Ovchinnikova G."/>
            <person name="Teshima H."/>
            <person name="Kyrpides N."/>
            <person name="Mavromatis K."/>
            <person name="Ivanova N."/>
            <person name="Brettin T."/>
            <person name="Detter J.C."/>
            <person name="Han C."/>
            <person name="Larimer F."/>
            <person name="Land M."/>
            <person name="Hauser L."/>
            <person name="Markowitz V."/>
            <person name="Cheng J.-F."/>
            <person name="Hugenholtz P."/>
            <person name="Woyke T."/>
            <person name="Wu D."/>
            <person name="Brambilla E."/>
            <person name="Klenk H.-P."/>
            <person name="Eisen J.A."/>
        </authorList>
    </citation>
    <scope>NUCLEOTIDE SEQUENCE</scope>
    <source>
        <strain evidence="1">DSM 6220</strain>
    </source>
</reference>
<evidence type="ECO:0000313" key="2">
    <source>
        <dbReference type="Proteomes" id="UP000005234"/>
    </source>
</evidence>
<dbReference type="EMBL" id="CP003350">
    <property type="protein sequence ID" value="AFC86540.1"/>
    <property type="molecule type" value="Genomic_DNA"/>
</dbReference>
<keyword evidence="2" id="KW-1185">Reference proteome</keyword>
<protein>
    <submittedName>
        <fullName evidence="1">Uncharacterized protein</fullName>
    </submittedName>
</protein>
<sequence>MENQDTTAAGTTVLQADGGASIRIENDERVISARSAPPNPALSYQV</sequence>
<proteinExistence type="predicted"/>
<accession>H8L464</accession>
<organism evidence="1 2">
    <name type="scientific">Frateuria aurantia (strain ATCC 33424 / DSM 6220 / KCTC 2777 / LMG 1558 / NBRC 3245 / NCIMB 13370)</name>
    <name type="common">Acetobacter aurantius</name>
    <dbReference type="NCBI Taxonomy" id="767434"/>
    <lineage>
        <taxon>Bacteria</taxon>
        <taxon>Pseudomonadati</taxon>
        <taxon>Pseudomonadota</taxon>
        <taxon>Gammaproteobacteria</taxon>
        <taxon>Lysobacterales</taxon>
        <taxon>Rhodanobacteraceae</taxon>
        <taxon>Frateuria</taxon>
    </lineage>
</organism>
<dbReference type="Proteomes" id="UP000005234">
    <property type="component" value="Chromosome"/>
</dbReference>
<evidence type="ECO:0000313" key="1">
    <source>
        <dbReference type="EMBL" id="AFC86540.1"/>
    </source>
</evidence>
<gene>
    <name evidence="1" type="ordered locus">Fraau_2158</name>
</gene>
<dbReference type="AlphaFoldDB" id="H8L464"/>
<dbReference type="KEGG" id="fau:Fraau_2158"/>
<name>H8L464_FRAAD</name>